<feature type="transmembrane region" description="Helical" evidence="7">
    <location>
        <begin position="101"/>
        <end position="121"/>
    </location>
</feature>
<proteinExistence type="inferred from homology"/>
<dbReference type="RefSeq" id="WP_044429687.1">
    <property type="nucleotide sequence ID" value="NZ_BJYZ01000020.1"/>
</dbReference>
<evidence type="ECO:0000313" key="8">
    <source>
        <dbReference type="EMBL" id="GEO40147.1"/>
    </source>
</evidence>
<dbReference type="EMBL" id="BJYZ01000020">
    <property type="protein sequence ID" value="GEO40147.1"/>
    <property type="molecule type" value="Genomic_DNA"/>
</dbReference>
<comment type="subcellular location">
    <subcellularLocation>
        <location evidence="1">Cell membrane</location>
        <topology evidence="1">Multi-pass membrane protein</topology>
    </subcellularLocation>
</comment>
<evidence type="ECO:0000256" key="7">
    <source>
        <dbReference type="SAM" id="Phobius"/>
    </source>
</evidence>
<keyword evidence="5 7" id="KW-1133">Transmembrane helix</keyword>
<dbReference type="InterPro" id="IPR032808">
    <property type="entry name" value="DoxX"/>
</dbReference>
<protein>
    <recommendedName>
        <fullName evidence="10">DoxX family protein</fullName>
    </recommendedName>
</protein>
<dbReference type="GO" id="GO:0005886">
    <property type="term" value="C:plasma membrane"/>
    <property type="evidence" value="ECO:0007669"/>
    <property type="project" value="UniProtKB-SubCell"/>
</dbReference>
<comment type="caution">
    <text evidence="8">The sequence shown here is derived from an EMBL/GenBank/DDBJ whole genome shotgun (WGS) entry which is preliminary data.</text>
</comment>
<evidence type="ECO:0000256" key="6">
    <source>
        <dbReference type="ARBA" id="ARBA00023136"/>
    </source>
</evidence>
<dbReference type="OrthoDB" id="9810206at2"/>
<evidence type="ECO:0008006" key="10">
    <source>
        <dbReference type="Google" id="ProtNLM"/>
    </source>
</evidence>
<comment type="similarity">
    <text evidence="2">Belongs to the DoxX family.</text>
</comment>
<keyword evidence="9" id="KW-1185">Reference proteome</keyword>
<dbReference type="PANTHER" id="PTHR33452">
    <property type="entry name" value="OXIDOREDUCTASE CATD-RELATED"/>
    <property type="match status" value="1"/>
</dbReference>
<dbReference type="Pfam" id="PF07681">
    <property type="entry name" value="DoxX"/>
    <property type="match status" value="1"/>
</dbReference>
<feature type="transmembrane region" description="Helical" evidence="7">
    <location>
        <begin position="12"/>
        <end position="35"/>
    </location>
</feature>
<organism evidence="8 9">
    <name type="scientific">Skermanella aerolata</name>
    <dbReference type="NCBI Taxonomy" id="393310"/>
    <lineage>
        <taxon>Bacteria</taxon>
        <taxon>Pseudomonadati</taxon>
        <taxon>Pseudomonadota</taxon>
        <taxon>Alphaproteobacteria</taxon>
        <taxon>Rhodospirillales</taxon>
        <taxon>Azospirillaceae</taxon>
        <taxon>Skermanella</taxon>
    </lineage>
</organism>
<feature type="transmembrane region" description="Helical" evidence="7">
    <location>
        <begin position="42"/>
        <end position="63"/>
    </location>
</feature>
<evidence type="ECO:0000256" key="1">
    <source>
        <dbReference type="ARBA" id="ARBA00004651"/>
    </source>
</evidence>
<dbReference type="PANTHER" id="PTHR33452:SF1">
    <property type="entry name" value="INNER MEMBRANE PROTEIN YPHA-RELATED"/>
    <property type="match status" value="1"/>
</dbReference>
<gene>
    <name evidence="8" type="ORF">SAE02_42950</name>
</gene>
<dbReference type="Proteomes" id="UP000321523">
    <property type="component" value="Unassembled WGS sequence"/>
</dbReference>
<evidence type="ECO:0000256" key="3">
    <source>
        <dbReference type="ARBA" id="ARBA00022475"/>
    </source>
</evidence>
<keyword evidence="4 7" id="KW-0812">Transmembrane</keyword>
<evidence type="ECO:0000313" key="9">
    <source>
        <dbReference type="Proteomes" id="UP000321523"/>
    </source>
</evidence>
<evidence type="ECO:0000256" key="2">
    <source>
        <dbReference type="ARBA" id="ARBA00006679"/>
    </source>
</evidence>
<dbReference type="InterPro" id="IPR051907">
    <property type="entry name" value="DoxX-like_oxidoreductase"/>
</dbReference>
<sequence length="134" mass="14251">MRDFAVPVGRLLLALIFIMSGINKIMGWPGVVGAVEAKGLPIPMLFGAGAILLELGGGLLVAIGYKARFGAAALIVFTVITTLLFHNYWGFEGAERQMQMIAFMKNLSITGGLFLILAYGAGPMSVDGEDDEWG</sequence>
<evidence type="ECO:0000256" key="4">
    <source>
        <dbReference type="ARBA" id="ARBA00022692"/>
    </source>
</evidence>
<keyword evidence="6 7" id="KW-0472">Membrane</keyword>
<feature type="transmembrane region" description="Helical" evidence="7">
    <location>
        <begin position="69"/>
        <end position="89"/>
    </location>
</feature>
<reference evidence="8 9" key="1">
    <citation type="submission" date="2019-07" db="EMBL/GenBank/DDBJ databases">
        <title>Whole genome shotgun sequence of Skermanella aerolata NBRC 106429.</title>
        <authorList>
            <person name="Hosoyama A."/>
            <person name="Uohara A."/>
            <person name="Ohji S."/>
            <person name="Ichikawa N."/>
        </authorList>
    </citation>
    <scope>NUCLEOTIDE SEQUENCE [LARGE SCALE GENOMIC DNA]</scope>
    <source>
        <strain evidence="8 9">NBRC 106429</strain>
    </source>
</reference>
<keyword evidence="3" id="KW-1003">Cell membrane</keyword>
<name>A0A512DUK7_9PROT</name>
<evidence type="ECO:0000256" key="5">
    <source>
        <dbReference type="ARBA" id="ARBA00022989"/>
    </source>
</evidence>
<accession>A0A512DUK7</accession>
<dbReference type="AlphaFoldDB" id="A0A512DUK7"/>